<gene>
    <name evidence="5" type="ORF">niasHS_017567</name>
</gene>
<evidence type="ECO:0000256" key="3">
    <source>
        <dbReference type="ARBA" id="ARBA00023004"/>
    </source>
</evidence>
<keyword evidence="3" id="KW-0408">Iron</keyword>
<dbReference type="GO" id="GO:0046872">
    <property type="term" value="F:metal ion binding"/>
    <property type="evidence" value="ECO:0007669"/>
    <property type="project" value="UniProtKB-KW"/>
</dbReference>
<dbReference type="Pfam" id="PF05721">
    <property type="entry name" value="PhyH"/>
    <property type="match status" value="1"/>
</dbReference>
<protein>
    <recommendedName>
        <fullName evidence="7">Phytanoyl-CoA dioxygenase</fullName>
    </recommendedName>
</protein>
<dbReference type="AlphaFoldDB" id="A0ABD2I8W7"/>
<dbReference type="Proteomes" id="UP001620645">
    <property type="component" value="Unassembled WGS sequence"/>
</dbReference>
<evidence type="ECO:0000313" key="6">
    <source>
        <dbReference type="Proteomes" id="UP001620645"/>
    </source>
</evidence>
<accession>A0ABD2I8W7</accession>
<dbReference type="SUPFAM" id="SSF51197">
    <property type="entry name" value="Clavaminate synthase-like"/>
    <property type="match status" value="1"/>
</dbReference>
<organism evidence="5 6">
    <name type="scientific">Heterodera schachtii</name>
    <name type="common">Sugarbeet cyst nematode worm</name>
    <name type="synonym">Tylenchus schachtii</name>
    <dbReference type="NCBI Taxonomy" id="97005"/>
    <lineage>
        <taxon>Eukaryota</taxon>
        <taxon>Metazoa</taxon>
        <taxon>Ecdysozoa</taxon>
        <taxon>Nematoda</taxon>
        <taxon>Chromadorea</taxon>
        <taxon>Rhabditida</taxon>
        <taxon>Tylenchina</taxon>
        <taxon>Tylenchomorpha</taxon>
        <taxon>Tylenchoidea</taxon>
        <taxon>Heteroderidae</taxon>
        <taxon>Heteroderinae</taxon>
        <taxon>Heterodera</taxon>
    </lineage>
</organism>
<dbReference type="PANTHER" id="PTHR20883:SF15">
    <property type="entry name" value="PHYTANOYL-COA DIOXYGENASE DOMAIN-CONTAINING PROTEIN 1"/>
    <property type="match status" value="1"/>
</dbReference>
<comment type="cofactor">
    <cofactor evidence="1">
        <name>Fe cation</name>
        <dbReference type="ChEBI" id="CHEBI:24875"/>
    </cofactor>
</comment>
<evidence type="ECO:0000256" key="1">
    <source>
        <dbReference type="ARBA" id="ARBA00001962"/>
    </source>
</evidence>
<evidence type="ECO:0000256" key="2">
    <source>
        <dbReference type="ARBA" id="ARBA00022723"/>
    </source>
</evidence>
<reference evidence="5 6" key="1">
    <citation type="submission" date="2024-10" db="EMBL/GenBank/DDBJ databases">
        <authorList>
            <person name="Kim D."/>
        </authorList>
    </citation>
    <scope>NUCLEOTIDE SEQUENCE [LARGE SCALE GENOMIC DNA]</scope>
    <source>
        <strain evidence="5">Taebaek</strain>
    </source>
</reference>
<name>A0ABD2I8W7_HETSC</name>
<sequence length="316" mass="35837">MHSVAFSSLSTEEARLNFEQIFHENGFVRIDGVFSTEELAELRDAVKLIVECFDPKDHPRTTFNTSDEEKHVSDSYFLESVDKIRFFYEEKAVDEQSGKLKVPKEMALNKIGHALHWLDPSFRKITFHERIKKIVSLTGAVQPRVMQSMFIFKQPKIGGSTNEHIDSTFLHTENGDNLLGVWIAVDPANLDNGCLWFLPGSHKDANYLSATKQYKFTRTETKHNGKKVSSDGPLLKFVGNRPSFEGCNFVALECQPGSIVLIHGDVVHKSAPNLSEKPRNAYTFHLADFASESNGWNETNWLQATGSYKFPVFFEN</sequence>
<dbReference type="EMBL" id="JBICCN010000373">
    <property type="protein sequence ID" value="KAL3072593.1"/>
    <property type="molecule type" value="Genomic_DNA"/>
</dbReference>
<comment type="caution">
    <text evidence="5">The sequence shown here is derived from an EMBL/GenBank/DDBJ whole genome shotgun (WGS) entry which is preliminary data.</text>
</comment>
<dbReference type="InterPro" id="IPR008775">
    <property type="entry name" value="Phytyl_CoA_dOase-like"/>
</dbReference>
<dbReference type="Gene3D" id="2.60.120.620">
    <property type="entry name" value="q2cbj1_9rhob like domain"/>
    <property type="match status" value="1"/>
</dbReference>
<comment type="similarity">
    <text evidence="4">Belongs to the PhyH family. PHYHD1 subfamily.</text>
</comment>
<keyword evidence="6" id="KW-1185">Reference proteome</keyword>
<evidence type="ECO:0008006" key="7">
    <source>
        <dbReference type="Google" id="ProtNLM"/>
    </source>
</evidence>
<dbReference type="PANTHER" id="PTHR20883">
    <property type="entry name" value="PHYTANOYL-COA DIOXYGENASE DOMAIN CONTAINING 1"/>
    <property type="match status" value="1"/>
</dbReference>
<proteinExistence type="inferred from homology"/>
<evidence type="ECO:0000313" key="5">
    <source>
        <dbReference type="EMBL" id="KAL3072593.1"/>
    </source>
</evidence>
<keyword evidence="2" id="KW-0479">Metal-binding</keyword>
<evidence type="ECO:0000256" key="4">
    <source>
        <dbReference type="ARBA" id="ARBA00038356"/>
    </source>
</evidence>